<evidence type="ECO:0000256" key="2">
    <source>
        <dbReference type="SAM" id="SignalP"/>
    </source>
</evidence>
<feature type="compositionally biased region" description="Low complexity" evidence="1">
    <location>
        <begin position="210"/>
        <end position="221"/>
    </location>
</feature>
<feature type="region of interest" description="Disordered" evidence="1">
    <location>
        <begin position="189"/>
        <end position="222"/>
    </location>
</feature>
<evidence type="ECO:0000313" key="3">
    <source>
        <dbReference type="EMBL" id="MDR7330562.1"/>
    </source>
</evidence>
<organism evidence="3 4">
    <name type="scientific">Corynebacterium guangdongense</name>
    <dbReference type="NCBI Taxonomy" id="1783348"/>
    <lineage>
        <taxon>Bacteria</taxon>
        <taxon>Bacillati</taxon>
        <taxon>Actinomycetota</taxon>
        <taxon>Actinomycetes</taxon>
        <taxon>Mycobacteriales</taxon>
        <taxon>Corynebacteriaceae</taxon>
        <taxon>Corynebacterium</taxon>
    </lineage>
</organism>
<evidence type="ECO:0000313" key="4">
    <source>
        <dbReference type="Proteomes" id="UP001180840"/>
    </source>
</evidence>
<proteinExistence type="predicted"/>
<accession>A0ABU2A050</accession>
<keyword evidence="4" id="KW-1185">Reference proteome</keyword>
<feature type="chain" id="PRO_5046943587" description="Secreted protein" evidence="2">
    <location>
        <begin position="41"/>
        <end position="328"/>
    </location>
</feature>
<reference evidence="3" key="1">
    <citation type="submission" date="2023-07" db="EMBL/GenBank/DDBJ databases">
        <title>Sequencing the genomes of 1000 actinobacteria strains.</title>
        <authorList>
            <person name="Klenk H.-P."/>
        </authorList>
    </citation>
    <scope>NUCLEOTIDE SEQUENCE</scope>
    <source>
        <strain evidence="3">DSM 107476</strain>
    </source>
</reference>
<name>A0ABU2A050_9CORY</name>
<feature type="signal peptide" evidence="2">
    <location>
        <begin position="1"/>
        <end position="40"/>
    </location>
</feature>
<feature type="region of interest" description="Disordered" evidence="1">
    <location>
        <begin position="130"/>
        <end position="165"/>
    </location>
</feature>
<dbReference type="EMBL" id="JAVDXZ010000001">
    <property type="protein sequence ID" value="MDR7330562.1"/>
    <property type="molecule type" value="Genomic_DNA"/>
</dbReference>
<dbReference type="Proteomes" id="UP001180840">
    <property type="component" value="Unassembled WGS sequence"/>
</dbReference>
<keyword evidence="2" id="KW-0732">Signal</keyword>
<dbReference type="RefSeq" id="WP_290196369.1">
    <property type="nucleotide sequence ID" value="NZ_CP047654.1"/>
</dbReference>
<sequence length="328" mass="32006">MNITSISALTLNGLRGRTMIAAGAATVLAASTLIAPTALAQDLSADLEFNSAEELSSAELGSSTANGRTITVDEGGDLNIDTALAAELADLLRAGVRVSLEADDGTRTELSLDGDTIVVVGPEDLPAGTYTVRVGAPGSAELSSGSSELEDTTPGSGEGSADELASSALAGSSLSSLGGLAVVSSAAELSSGSSDGTDENDNGGSGNGTSEGSSGSSSSEDGIPENCVAAGLTVGIPLALLVPVAVGNQVGIPGLESMSAQVNLAIQDMNTQVQQGLGVYSDQAAAVAEQFNINVGTSSGDAARIAGSAAALAVAAAAGYYLYESCTP</sequence>
<comment type="caution">
    <text evidence="3">The sequence shown here is derived from an EMBL/GenBank/DDBJ whole genome shotgun (WGS) entry which is preliminary data.</text>
</comment>
<protein>
    <recommendedName>
        <fullName evidence="5">Secreted protein</fullName>
    </recommendedName>
</protein>
<evidence type="ECO:0008006" key="5">
    <source>
        <dbReference type="Google" id="ProtNLM"/>
    </source>
</evidence>
<feature type="compositionally biased region" description="Low complexity" evidence="1">
    <location>
        <begin position="135"/>
        <end position="147"/>
    </location>
</feature>
<gene>
    <name evidence="3" type="ORF">J2S39_002238</name>
</gene>
<evidence type="ECO:0000256" key="1">
    <source>
        <dbReference type="SAM" id="MobiDB-lite"/>
    </source>
</evidence>